<dbReference type="Proteomes" id="UP001385951">
    <property type="component" value="Unassembled WGS sequence"/>
</dbReference>
<proteinExistence type="predicted"/>
<sequence length="74" mass="8142">MRSDGDSSDDDSDKEEFSEQVGVNTNQIARRQYSEVFDDIDDQGPAAEGSILNEVRLVSRASIFSSTPEMIVIA</sequence>
<gene>
    <name evidence="2" type="ORF">QCA50_019095</name>
</gene>
<evidence type="ECO:0000313" key="2">
    <source>
        <dbReference type="EMBL" id="KAK7677905.1"/>
    </source>
</evidence>
<dbReference type="AlphaFoldDB" id="A0AAW0FMK7"/>
<feature type="region of interest" description="Disordered" evidence="1">
    <location>
        <begin position="1"/>
        <end position="25"/>
    </location>
</feature>
<keyword evidence="3" id="KW-1185">Reference proteome</keyword>
<accession>A0AAW0FMK7</accession>
<feature type="compositionally biased region" description="Acidic residues" evidence="1">
    <location>
        <begin position="1"/>
        <end position="18"/>
    </location>
</feature>
<comment type="caution">
    <text evidence="2">The sequence shown here is derived from an EMBL/GenBank/DDBJ whole genome shotgun (WGS) entry which is preliminary data.</text>
</comment>
<protein>
    <submittedName>
        <fullName evidence="2">Uncharacterized protein</fullName>
    </submittedName>
</protein>
<organism evidence="2 3">
    <name type="scientific">Cerrena zonata</name>
    <dbReference type="NCBI Taxonomy" id="2478898"/>
    <lineage>
        <taxon>Eukaryota</taxon>
        <taxon>Fungi</taxon>
        <taxon>Dikarya</taxon>
        <taxon>Basidiomycota</taxon>
        <taxon>Agaricomycotina</taxon>
        <taxon>Agaricomycetes</taxon>
        <taxon>Polyporales</taxon>
        <taxon>Cerrenaceae</taxon>
        <taxon>Cerrena</taxon>
    </lineage>
</organism>
<evidence type="ECO:0000256" key="1">
    <source>
        <dbReference type="SAM" id="MobiDB-lite"/>
    </source>
</evidence>
<name>A0AAW0FMK7_9APHY</name>
<reference evidence="2 3" key="1">
    <citation type="submission" date="2022-09" db="EMBL/GenBank/DDBJ databases">
        <authorList>
            <person name="Palmer J.M."/>
        </authorList>
    </citation>
    <scope>NUCLEOTIDE SEQUENCE [LARGE SCALE GENOMIC DNA]</scope>
    <source>
        <strain evidence="2 3">DSM 7382</strain>
    </source>
</reference>
<dbReference type="EMBL" id="JASBNA010000080">
    <property type="protein sequence ID" value="KAK7677905.1"/>
    <property type="molecule type" value="Genomic_DNA"/>
</dbReference>
<evidence type="ECO:0000313" key="3">
    <source>
        <dbReference type="Proteomes" id="UP001385951"/>
    </source>
</evidence>